<organism evidence="1 2">
    <name type="scientific">Sphingomonas jatrophae</name>
    <dbReference type="NCBI Taxonomy" id="1166337"/>
    <lineage>
        <taxon>Bacteria</taxon>
        <taxon>Pseudomonadati</taxon>
        <taxon>Pseudomonadota</taxon>
        <taxon>Alphaproteobacteria</taxon>
        <taxon>Sphingomonadales</taxon>
        <taxon>Sphingomonadaceae</taxon>
        <taxon>Sphingomonas</taxon>
    </lineage>
</organism>
<dbReference type="Proteomes" id="UP000198824">
    <property type="component" value="Unassembled WGS sequence"/>
</dbReference>
<evidence type="ECO:0000313" key="1">
    <source>
        <dbReference type="EMBL" id="SFR86617.1"/>
    </source>
</evidence>
<keyword evidence="2" id="KW-1185">Reference proteome</keyword>
<reference evidence="1 2" key="1">
    <citation type="submission" date="2016-10" db="EMBL/GenBank/DDBJ databases">
        <authorList>
            <person name="de Groot N.N."/>
        </authorList>
    </citation>
    <scope>NUCLEOTIDE SEQUENCE [LARGE SCALE GENOMIC DNA]</scope>
    <source>
        <strain evidence="1 2">S5-249</strain>
    </source>
</reference>
<proteinExistence type="predicted"/>
<dbReference type="STRING" id="1166337.SAMN05192580_1361"/>
<name>A0A1I6K602_9SPHN</name>
<sequence length="95" mass="9718">MIANGVFRNLSRKNGSTRDVRRMKALESAAEIVGGQPALAAAIGIGTRALRAKIAAERPISDAELVAARTAVRAAAERATQLADRIGGLLPGAGA</sequence>
<evidence type="ECO:0000313" key="2">
    <source>
        <dbReference type="Proteomes" id="UP000198824"/>
    </source>
</evidence>
<gene>
    <name evidence="1" type="ORF">SAMN05192580_1361</name>
</gene>
<protein>
    <submittedName>
        <fullName evidence="1">Uncharacterized protein</fullName>
    </submittedName>
</protein>
<dbReference type="EMBL" id="FOZG01000001">
    <property type="protein sequence ID" value="SFR86617.1"/>
    <property type="molecule type" value="Genomic_DNA"/>
</dbReference>
<dbReference type="AlphaFoldDB" id="A0A1I6K602"/>
<accession>A0A1I6K602</accession>